<feature type="transmembrane region" description="Helical" evidence="7">
    <location>
        <begin position="252"/>
        <end position="280"/>
    </location>
</feature>
<feature type="transmembrane region" description="Helical" evidence="7">
    <location>
        <begin position="105"/>
        <end position="125"/>
    </location>
</feature>
<feature type="transmembrane region" description="Helical" evidence="7">
    <location>
        <begin position="351"/>
        <end position="372"/>
    </location>
</feature>
<keyword evidence="5 7" id="KW-0472">Membrane</keyword>
<dbReference type="Pfam" id="PF13520">
    <property type="entry name" value="AA_permease_2"/>
    <property type="match status" value="1"/>
</dbReference>
<evidence type="ECO:0000256" key="7">
    <source>
        <dbReference type="SAM" id="Phobius"/>
    </source>
</evidence>
<evidence type="ECO:0000256" key="4">
    <source>
        <dbReference type="ARBA" id="ARBA00022989"/>
    </source>
</evidence>
<dbReference type="EMBL" id="BOON01000059">
    <property type="protein sequence ID" value="GII25823.1"/>
    <property type="molecule type" value="Genomic_DNA"/>
</dbReference>
<feature type="region of interest" description="Disordered" evidence="6">
    <location>
        <begin position="1"/>
        <end position="21"/>
    </location>
</feature>
<evidence type="ECO:0000256" key="2">
    <source>
        <dbReference type="ARBA" id="ARBA00022475"/>
    </source>
</evidence>
<feature type="compositionally biased region" description="Low complexity" evidence="6">
    <location>
        <begin position="1"/>
        <end position="14"/>
    </location>
</feature>
<evidence type="ECO:0000256" key="6">
    <source>
        <dbReference type="SAM" id="MobiDB-lite"/>
    </source>
</evidence>
<feature type="transmembrane region" description="Helical" evidence="7">
    <location>
        <begin position="173"/>
        <end position="192"/>
    </location>
</feature>
<accession>A0A8J3TFA7</accession>
<protein>
    <submittedName>
        <fullName evidence="8">Amino acid transporter</fullName>
    </submittedName>
</protein>
<feature type="transmembrane region" description="Helical" evidence="7">
    <location>
        <begin position="446"/>
        <end position="466"/>
    </location>
</feature>
<dbReference type="PANTHER" id="PTHR42770:SF16">
    <property type="entry name" value="AMINO ACID PERMEASE"/>
    <property type="match status" value="1"/>
</dbReference>
<dbReference type="Proteomes" id="UP000599074">
    <property type="component" value="Unassembled WGS sequence"/>
</dbReference>
<dbReference type="PIRSF" id="PIRSF006060">
    <property type="entry name" value="AA_transporter"/>
    <property type="match status" value="1"/>
</dbReference>
<evidence type="ECO:0000256" key="5">
    <source>
        <dbReference type="ARBA" id="ARBA00023136"/>
    </source>
</evidence>
<dbReference type="InterPro" id="IPR002293">
    <property type="entry name" value="AA/rel_permease1"/>
</dbReference>
<dbReference type="AlphaFoldDB" id="A0A8J3TFA7"/>
<feature type="transmembrane region" description="Helical" evidence="7">
    <location>
        <begin position="145"/>
        <end position="161"/>
    </location>
</feature>
<dbReference type="Gene3D" id="1.20.1740.10">
    <property type="entry name" value="Amino acid/polyamine transporter I"/>
    <property type="match status" value="1"/>
</dbReference>
<dbReference type="InterPro" id="IPR050367">
    <property type="entry name" value="APC_superfamily"/>
</dbReference>
<name>A0A8J3TFA7_9ACTN</name>
<keyword evidence="4 7" id="KW-1133">Transmembrane helix</keyword>
<dbReference type="PANTHER" id="PTHR42770">
    <property type="entry name" value="AMINO ACID TRANSPORTER-RELATED"/>
    <property type="match status" value="1"/>
</dbReference>
<sequence length="495" mass="51850">MPTTSPTPTSTGPSDAGSQPAGRLRGNAIGAIGAAVISMAFMGPATSIAFNTPAAAAKIGYALPLGILLALLACLIMASTIGAFSSKLPSAGFAYTFTTHAFGKGAGFVSGWLLALAYGAVGPMIVSAMGGFGHQFLADTFDWNVPWWVISAVILVVLWWIGSRGISHSVKAALIFLVLELVVILALVFTVVGTGGSEGNTLAPFNPANSLGGVSGIGFGMLWGILMFVGFESAGTLGEETRNPRRSVPIALFTAVVMVGLIYVASGYAAAIGFGAGHVGDLAADSSPWTTLSNNNWGKNLGWVFALTVLNSQFANVLSGSNGAVRIVFALGREGILPRRLAVTDERNSPVGAWGAYAILTAVVTFGLGVTLGPLGAYNFLGSILGLGIIVLYIAMNVGLVAYFWRRHRDEWSVLRHGVLPVAGSLLMLLPIYGQLWPLPDWPYRIVPYLILAWVVAGAVYFRVLARRRPQLVDAMGRVWEPATGEPSATEPAAR</sequence>
<evidence type="ECO:0000256" key="3">
    <source>
        <dbReference type="ARBA" id="ARBA00022692"/>
    </source>
</evidence>
<keyword evidence="9" id="KW-1185">Reference proteome</keyword>
<proteinExistence type="predicted"/>
<gene>
    <name evidence="8" type="ORF">Pme01_54200</name>
</gene>
<feature type="transmembrane region" description="Helical" evidence="7">
    <location>
        <begin position="62"/>
        <end position="84"/>
    </location>
</feature>
<organism evidence="8 9">
    <name type="scientific">Planosporangium mesophilum</name>
    <dbReference type="NCBI Taxonomy" id="689768"/>
    <lineage>
        <taxon>Bacteria</taxon>
        <taxon>Bacillati</taxon>
        <taxon>Actinomycetota</taxon>
        <taxon>Actinomycetes</taxon>
        <taxon>Micromonosporales</taxon>
        <taxon>Micromonosporaceae</taxon>
        <taxon>Planosporangium</taxon>
    </lineage>
</organism>
<dbReference type="GO" id="GO:0022857">
    <property type="term" value="F:transmembrane transporter activity"/>
    <property type="evidence" value="ECO:0007669"/>
    <property type="project" value="InterPro"/>
</dbReference>
<comment type="subcellular location">
    <subcellularLocation>
        <location evidence="1">Cell membrane</location>
        <topology evidence="1">Multi-pass membrane protein</topology>
    </subcellularLocation>
</comment>
<dbReference type="GO" id="GO:0005886">
    <property type="term" value="C:plasma membrane"/>
    <property type="evidence" value="ECO:0007669"/>
    <property type="project" value="UniProtKB-SubCell"/>
</dbReference>
<feature type="transmembrane region" description="Helical" evidence="7">
    <location>
        <begin position="212"/>
        <end position="231"/>
    </location>
</feature>
<reference evidence="8" key="1">
    <citation type="submission" date="2021-01" db="EMBL/GenBank/DDBJ databases">
        <title>Whole genome shotgun sequence of Planosporangium mesophilum NBRC 109066.</title>
        <authorList>
            <person name="Komaki H."/>
            <person name="Tamura T."/>
        </authorList>
    </citation>
    <scope>NUCLEOTIDE SEQUENCE</scope>
    <source>
        <strain evidence="8">NBRC 109066</strain>
    </source>
</reference>
<dbReference type="RefSeq" id="WP_168118235.1">
    <property type="nucleotide sequence ID" value="NZ_BOON01000059.1"/>
</dbReference>
<feature type="transmembrane region" description="Helical" evidence="7">
    <location>
        <begin position="300"/>
        <end position="331"/>
    </location>
</feature>
<keyword evidence="2" id="KW-1003">Cell membrane</keyword>
<comment type="caution">
    <text evidence="8">The sequence shown here is derived from an EMBL/GenBank/DDBJ whole genome shotgun (WGS) entry which is preliminary data.</text>
</comment>
<feature type="transmembrane region" description="Helical" evidence="7">
    <location>
        <begin position="28"/>
        <end position="50"/>
    </location>
</feature>
<evidence type="ECO:0000256" key="1">
    <source>
        <dbReference type="ARBA" id="ARBA00004651"/>
    </source>
</evidence>
<evidence type="ECO:0000313" key="8">
    <source>
        <dbReference type="EMBL" id="GII25823.1"/>
    </source>
</evidence>
<feature type="transmembrane region" description="Helical" evidence="7">
    <location>
        <begin position="384"/>
        <end position="405"/>
    </location>
</feature>
<feature type="transmembrane region" description="Helical" evidence="7">
    <location>
        <begin position="417"/>
        <end position="434"/>
    </location>
</feature>
<evidence type="ECO:0000313" key="9">
    <source>
        <dbReference type="Proteomes" id="UP000599074"/>
    </source>
</evidence>
<keyword evidence="3 7" id="KW-0812">Transmembrane</keyword>